<keyword evidence="3 6" id="KW-0812">Transmembrane</keyword>
<evidence type="ECO:0000256" key="3">
    <source>
        <dbReference type="ARBA" id="ARBA00022692"/>
    </source>
</evidence>
<comment type="similarity">
    <text evidence="2">Belongs to the GtrA family.</text>
</comment>
<dbReference type="PANTHER" id="PTHR38459:SF1">
    <property type="entry name" value="PROPHAGE BACTOPRENOL-LINKED GLUCOSE TRANSLOCASE HOMOLOG"/>
    <property type="match status" value="1"/>
</dbReference>
<gene>
    <name evidence="8" type="ORF">GM51_13700</name>
</gene>
<dbReference type="PANTHER" id="PTHR38459">
    <property type="entry name" value="PROPHAGE BACTOPRENOL-LINKED GLUCOSE TRANSLOCASE HOMOLOG"/>
    <property type="match status" value="1"/>
</dbReference>
<evidence type="ECO:0000256" key="6">
    <source>
        <dbReference type="SAM" id="Phobius"/>
    </source>
</evidence>
<proteinExistence type="inferred from homology"/>
<protein>
    <recommendedName>
        <fullName evidence="7">GtrA/DPMS transmembrane domain-containing protein</fullName>
    </recommendedName>
</protein>
<organism evidence="8">
    <name type="scientific">freshwater metagenome</name>
    <dbReference type="NCBI Taxonomy" id="449393"/>
    <lineage>
        <taxon>unclassified sequences</taxon>
        <taxon>metagenomes</taxon>
        <taxon>ecological metagenomes</taxon>
    </lineage>
</organism>
<keyword evidence="4 6" id="KW-1133">Transmembrane helix</keyword>
<feature type="transmembrane region" description="Helical" evidence="6">
    <location>
        <begin position="103"/>
        <end position="121"/>
    </location>
</feature>
<accession>A0A094SCT8</accession>
<dbReference type="Pfam" id="PF04138">
    <property type="entry name" value="GtrA_DPMS_TM"/>
    <property type="match status" value="1"/>
</dbReference>
<dbReference type="GO" id="GO:0000271">
    <property type="term" value="P:polysaccharide biosynthetic process"/>
    <property type="evidence" value="ECO:0007669"/>
    <property type="project" value="InterPro"/>
</dbReference>
<feature type="domain" description="GtrA/DPMS transmembrane" evidence="7">
    <location>
        <begin position="39"/>
        <end position="149"/>
    </location>
</feature>
<comment type="subcellular location">
    <subcellularLocation>
        <location evidence="1">Membrane</location>
        <topology evidence="1">Multi-pass membrane protein</topology>
    </subcellularLocation>
</comment>
<evidence type="ECO:0000256" key="2">
    <source>
        <dbReference type="ARBA" id="ARBA00009399"/>
    </source>
</evidence>
<evidence type="ECO:0000256" key="4">
    <source>
        <dbReference type="ARBA" id="ARBA00022989"/>
    </source>
</evidence>
<evidence type="ECO:0000256" key="5">
    <source>
        <dbReference type="ARBA" id="ARBA00023136"/>
    </source>
</evidence>
<feature type="transmembrane region" description="Helical" evidence="6">
    <location>
        <begin position="38"/>
        <end position="59"/>
    </location>
</feature>
<feature type="transmembrane region" description="Helical" evidence="6">
    <location>
        <begin position="127"/>
        <end position="149"/>
    </location>
</feature>
<reference evidence="8" key="1">
    <citation type="submission" date="2014-06" db="EMBL/GenBank/DDBJ databases">
        <title>Key roles for freshwater Actinobacteria revealed by deep metagenomic sequencing.</title>
        <authorList>
            <person name="Ghai R."/>
            <person name="Mizuno C.M."/>
            <person name="Picazo A."/>
            <person name="Camacho A."/>
            <person name="Rodriguez-Valera F."/>
        </authorList>
    </citation>
    <scope>NUCLEOTIDE SEQUENCE</scope>
</reference>
<sequence>MGQEINQEFPASSHTVTPLPETFGVLGKVVFSIRTRGLRYALVAVVNVVVGQSLLLALQGVMRPSWANVVAVCISAVPAYYMNRAWVWGKRGKSHWKKEVLPFWLFTVAGLLLSTVAIWVVHRFTDAKLVINVVQLLSFGVLWVIRFFVLDKLFHVEVFEDDTPDED</sequence>
<comment type="caution">
    <text evidence="8">The sequence shown here is derived from an EMBL/GenBank/DDBJ whole genome shotgun (WGS) entry which is preliminary data.</text>
</comment>
<dbReference type="InterPro" id="IPR051401">
    <property type="entry name" value="GtrA_CellWall_Glycosyl"/>
</dbReference>
<evidence type="ECO:0000313" key="8">
    <source>
        <dbReference type="EMBL" id="KGA15928.1"/>
    </source>
</evidence>
<dbReference type="InterPro" id="IPR007267">
    <property type="entry name" value="GtrA_DPMS_TM"/>
</dbReference>
<evidence type="ECO:0000256" key="1">
    <source>
        <dbReference type="ARBA" id="ARBA00004141"/>
    </source>
</evidence>
<dbReference type="AlphaFoldDB" id="A0A094SCT8"/>
<feature type="transmembrane region" description="Helical" evidence="6">
    <location>
        <begin position="65"/>
        <end position="82"/>
    </location>
</feature>
<name>A0A094SCT8_9ZZZZ</name>
<dbReference type="EMBL" id="JNSL01000098">
    <property type="protein sequence ID" value="KGA15928.1"/>
    <property type="molecule type" value="Genomic_DNA"/>
</dbReference>
<evidence type="ECO:0000259" key="7">
    <source>
        <dbReference type="Pfam" id="PF04138"/>
    </source>
</evidence>
<dbReference type="GO" id="GO:0005886">
    <property type="term" value="C:plasma membrane"/>
    <property type="evidence" value="ECO:0007669"/>
    <property type="project" value="TreeGrafter"/>
</dbReference>
<keyword evidence="5 6" id="KW-0472">Membrane</keyword>